<keyword evidence="2" id="KW-1185">Reference proteome</keyword>
<dbReference type="AlphaFoldDB" id="A0A8X6J0E4"/>
<dbReference type="EMBL" id="BMAO01009598">
    <property type="protein sequence ID" value="GFR31864.1"/>
    <property type="molecule type" value="Genomic_DNA"/>
</dbReference>
<sequence>MIGLGWIRLEISRRLEQIFRNPNVTYSTQTWKFRLQNFEAQYRIGQMASVVSRRFSLVRNPSPDFD</sequence>
<dbReference type="Proteomes" id="UP000887116">
    <property type="component" value="Unassembled WGS sequence"/>
</dbReference>
<protein>
    <submittedName>
        <fullName evidence="1">Uncharacterized protein</fullName>
    </submittedName>
</protein>
<gene>
    <name evidence="1" type="ORF">TNCT_240751</name>
</gene>
<accession>A0A8X6J0E4</accession>
<evidence type="ECO:0000313" key="1">
    <source>
        <dbReference type="EMBL" id="GFR31864.1"/>
    </source>
</evidence>
<name>A0A8X6J0E4_TRICU</name>
<reference evidence="1" key="1">
    <citation type="submission" date="2020-07" db="EMBL/GenBank/DDBJ databases">
        <title>Multicomponent nature underlies the extraordinary mechanical properties of spider dragline silk.</title>
        <authorList>
            <person name="Kono N."/>
            <person name="Nakamura H."/>
            <person name="Mori M."/>
            <person name="Yoshida Y."/>
            <person name="Ohtoshi R."/>
            <person name="Malay A.D."/>
            <person name="Moran D.A.P."/>
            <person name="Tomita M."/>
            <person name="Numata K."/>
            <person name="Arakawa K."/>
        </authorList>
    </citation>
    <scope>NUCLEOTIDE SEQUENCE</scope>
</reference>
<evidence type="ECO:0000313" key="2">
    <source>
        <dbReference type="Proteomes" id="UP000887116"/>
    </source>
</evidence>
<proteinExistence type="predicted"/>
<organism evidence="1 2">
    <name type="scientific">Trichonephila clavata</name>
    <name type="common">Joro spider</name>
    <name type="synonym">Nephila clavata</name>
    <dbReference type="NCBI Taxonomy" id="2740835"/>
    <lineage>
        <taxon>Eukaryota</taxon>
        <taxon>Metazoa</taxon>
        <taxon>Ecdysozoa</taxon>
        <taxon>Arthropoda</taxon>
        <taxon>Chelicerata</taxon>
        <taxon>Arachnida</taxon>
        <taxon>Araneae</taxon>
        <taxon>Araneomorphae</taxon>
        <taxon>Entelegynae</taxon>
        <taxon>Araneoidea</taxon>
        <taxon>Nephilidae</taxon>
        <taxon>Trichonephila</taxon>
    </lineage>
</organism>
<comment type="caution">
    <text evidence="1">The sequence shown here is derived from an EMBL/GenBank/DDBJ whole genome shotgun (WGS) entry which is preliminary data.</text>
</comment>